<dbReference type="PROSITE" id="PS50222">
    <property type="entry name" value="EF_HAND_2"/>
    <property type="match status" value="1"/>
</dbReference>
<evidence type="ECO:0000256" key="1">
    <source>
        <dbReference type="ARBA" id="ARBA00022737"/>
    </source>
</evidence>
<dbReference type="InterPro" id="IPR018247">
    <property type="entry name" value="EF_Hand_1_Ca_BS"/>
</dbReference>
<dbReference type="PANTHER" id="PTHR23049">
    <property type="entry name" value="MYOSIN REGULATORY LIGHT CHAIN 2"/>
    <property type="match status" value="1"/>
</dbReference>
<dbReference type="SUPFAM" id="SSF47473">
    <property type="entry name" value="EF-hand"/>
    <property type="match status" value="1"/>
</dbReference>
<protein>
    <recommendedName>
        <fullName evidence="3">EF-hand domain-containing protein</fullName>
    </recommendedName>
</protein>
<keyword evidence="2" id="KW-0106">Calcium</keyword>
<dbReference type="InterPro" id="IPR002048">
    <property type="entry name" value="EF_hand_dom"/>
</dbReference>
<sequence>MYDSIRCCEQTKIAMDNLNEEQIEKLQAIFEIMDQDSDGKISINDLTQIFNSLGDSKTEKDVITMFEEQHPDSNSGISFTMFLKFMSSKIERMTETRKMREALTVFGEEEIGKQAFSETLDDTLEVQEVLSEFSKENHLTGEIVFRNEKYLKKQL</sequence>
<dbReference type="GO" id="GO:0005509">
    <property type="term" value="F:calcium ion binding"/>
    <property type="evidence" value="ECO:0007669"/>
    <property type="project" value="InterPro"/>
</dbReference>
<dbReference type="GO" id="GO:0043226">
    <property type="term" value="C:organelle"/>
    <property type="evidence" value="ECO:0007669"/>
    <property type="project" value="UniProtKB-ARBA"/>
</dbReference>
<evidence type="ECO:0000259" key="3">
    <source>
        <dbReference type="PROSITE" id="PS50222"/>
    </source>
</evidence>
<dbReference type="FunCoup" id="C4R1V0">
    <property type="interactions" value="36"/>
</dbReference>
<dbReference type="STRING" id="644223.C4R1V0"/>
<dbReference type="OrthoDB" id="429467at2759"/>
<dbReference type="SMART" id="SM00054">
    <property type="entry name" value="EFh"/>
    <property type="match status" value="1"/>
</dbReference>
<dbReference type="CDD" id="cd00051">
    <property type="entry name" value="EFh"/>
    <property type="match status" value="1"/>
</dbReference>
<dbReference type="RefSeq" id="XP_002491754.1">
    <property type="nucleotide sequence ID" value="XM_002491709.1"/>
</dbReference>
<dbReference type="InParanoid" id="C4R1V0"/>
<name>C4R1V0_KOMPG</name>
<dbReference type="Proteomes" id="UP000000314">
    <property type="component" value="Chromosome 2"/>
</dbReference>
<evidence type="ECO:0000313" key="4">
    <source>
        <dbReference type="EMBL" id="CAY69474.1"/>
    </source>
</evidence>
<dbReference type="EMBL" id="FN392320">
    <property type="protein sequence ID" value="CAY69474.1"/>
    <property type="molecule type" value="Genomic_DNA"/>
</dbReference>
<dbReference type="Pfam" id="PF13499">
    <property type="entry name" value="EF-hand_7"/>
    <property type="match status" value="1"/>
</dbReference>
<accession>C4R1V0</accession>
<dbReference type="AlphaFoldDB" id="C4R1V0"/>
<proteinExistence type="predicted"/>
<dbReference type="SMR" id="C4R1V0"/>
<keyword evidence="5" id="KW-1185">Reference proteome</keyword>
<dbReference type="KEGG" id="ppa:PAS_chr2-2_0435"/>
<dbReference type="OMA" id="DAFQMID"/>
<dbReference type="InterPro" id="IPR050403">
    <property type="entry name" value="Myosin_RLC"/>
</dbReference>
<evidence type="ECO:0000256" key="2">
    <source>
        <dbReference type="ARBA" id="ARBA00022837"/>
    </source>
</evidence>
<gene>
    <name evidence="4" type="ordered locus">PAS_chr2-2_0435</name>
</gene>
<organism evidence="4 5">
    <name type="scientific">Komagataella phaffii (strain GS115 / ATCC 20864)</name>
    <name type="common">Yeast</name>
    <name type="synonym">Pichia pastoris</name>
    <dbReference type="NCBI Taxonomy" id="644223"/>
    <lineage>
        <taxon>Eukaryota</taxon>
        <taxon>Fungi</taxon>
        <taxon>Dikarya</taxon>
        <taxon>Ascomycota</taxon>
        <taxon>Saccharomycotina</taxon>
        <taxon>Pichiomycetes</taxon>
        <taxon>Pichiales</taxon>
        <taxon>Pichiaceae</taxon>
        <taxon>Komagataella</taxon>
    </lineage>
</organism>
<dbReference type="HOGENOM" id="CLU_061288_9_2_1"/>
<reference evidence="4 5" key="1">
    <citation type="journal article" date="2009" name="Nat. Biotechnol.">
        <title>Genome sequence of the recombinant protein production host Pichia pastoris.</title>
        <authorList>
            <person name="De Schutter K."/>
            <person name="Lin Y.C."/>
            <person name="Tiels P."/>
            <person name="Van Hecke A."/>
            <person name="Glinka S."/>
            <person name="Weber-Lehmann J."/>
            <person name="Rouze P."/>
            <person name="Van de Peer Y."/>
            <person name="Callewaert N."/>
        </authorList>
    </citation>
    <scope>NUCLEOTIDE SEQUENCE [LARGE SCALE GENOMIC DNA]</scope>
    <source>
        <strain evidence="5">GS115 / ATCC 20864</strain>
    </source>
</reference>
<evidence type="ECO:0000313" key="5">
    <source>
        <dbReference type="Proteomes" id="UP000000314"/>
    </source>
</evidence>
<dbReference type="GeneID" id="8199138"/>
<keyword evidence="1" id="KW-0677">Repeat</keyword>
<dbReference type="eggNOG" id="KOG0027">
    <property type="taxonomic scope" value="Eukaryota"/>
</dbReference>
<dbReference type="PROSITE" id="PS00018">
    <property type="entry name" value="EF_HAND_1"/>
    <property type="match status" value="1"/>
</dbReference>
<dbReference type="InterPro" id="IPR011992">
    <property type="entry name" value="EF-hand-dom_pair"/>
</dbReference>
<dbReference type="Gene3D" id="1.10.238.10">
    <property type="entry name" value="EF-hand"/>
    <property type="match status" value="1"/>
</dbReference>
<feature type="domain" description="EF-hand" evidence="3">
    <location>
        <begin position="21"/>
        <end position="56"/>
    </location>
</feature>
<dbReference type="FunFam" id="1.10.238.10:FF:000178">
    <property type="entry name" value="Calmodulin-2 A"/>
    <property type="match status" value="1"/>
</dbReference>